<keyword evidence="4" id="KW-1185">Reference proteome</keyword>
<dbReference type="AlphaFoldDB" id="X6P023"/>
<sequence>MMYFWLTLSLFVCHWTAINAQATAYTSFRRDYFLSSSMYPENLPDPDVGGRAQIVFTASNYKTTTYVSPFTVSFNGDITIAIAATTVLPSSIDWITCDYNAKTGQVGISMHVPDDDLVQAISKLVVSDSKGQVWARLEITGSSPQQQQQVTVHLYNYYSNAFYGISSFYFNGQSVDKEFTVGPVDHIVRLYNISNVSPGDLWTIYMTLDDGLAYGFAGRFSNALQPFPFVALPVDSQCPVTFTIACPLFFFTTFLYIFFLYKKVQFNFFNKSFPQTNSANYETLSEDLFVSSTYLSASDVCSGTTQAIITAYSTGWNENTNPSGLVVDSQLSSQLTDSNTGTQNAVHAIALNSLQPVDDVSSSALQSTIHNLWQSAIALRTTYPHFMTCVNAQTSHQVGSFAGITDIQVVQFFMAGCATTSVQNTTFPVTAVYDYTSNAQKNQMPLETWAVIQAFDTWSDDSPPYLTPSEITMVIGQVFAAGVQGVILSKTDVTQMSTNSQAWNAANALLFNFNALYTKGYLAHSVATGSYIQNADSSTSLWAAIRSDVALIVIGVNINCSGYDLSKCDGSQNVAWTCEDTISRQVNVTLPTDFNGTSIQIEEVQNGDFVQVDFNTAIVSGQFNQVLQLQSVSLDSQETTRVFLVTIH</sequence>
<keyword evidence="1" id="KW-1133">Transmembrane helix</keyword>
<keyword evidence="1" id="KW-0812">Transmembrane</keyword>
<feature type="transmembrane region" description="Helical" evidence="1">
    <location>
        <begin position="240"/>
        <end position="261"/>
    </location>
</feature>
<feature type="signal peptide" evidence="2">
    <location>
        <begin position="1"/>
        <end position="20"/>
    </location>
</feature>
<dbReference type="OrthoDB" id="10567257at2759"/>
<evidence type="ECO:0000256" key="1">
    <source>
        <dbReference type="SAM" id="Phobius"/>
    </source>
</evidence>
<keyword evidence="1" id="KW-0472">Membrane</keyword>
<organism evidence="3 4">
    <name type="scientific">Reticulomyxa filosa</name>
    <dbReference type="NCBI Taxonomy" id="46433"/>
    <lineage>
        <taxon>Eukaryota</taxon>
        <taxon>Sar</taxon>
        <taxon>Rhizaria</taxon>
        <taxon>Retaria</taxon>
        <taxon>Foraminifera</taxon>
        <taxon>Monothalamids</taxon>
        <taxon>Reticulomyxidae</taxon>
        <taxon>Reticulomyxa</taxon>
    </lineage>
</organism>
<accession>X6P023</accession>
<evidence type="ECO:0000256" key="2">
    <source>
        <dbReference type="SAM" id="SignalP"/>
    </source>
</evidence>
<proteinExistence type="predicted"/>
<keyword evidence="2" id="KW-0732">Signal</keyword>
<evidence type="ECO:0000313" key="4">
    <source>
        <dbReference type="Proteomes" id="UP000023152"/>
    </source>
</evidence>
<dbReference type="EMBL" id="ASPP01004622">
    <property type="protein sequence ID" value="ETO31905.1"/>
    <property type="molecule type" value="Genomic_DNA"/>
</dbReference>
<feature type="chain" id="PRO_5004977094" evidence="2">
    <location>
        <begin position="21"/>
        <end position="648"/>
    </location>
</feature>
<gene>
    <name evidence="3" type="ORF">RFI_05214</name>
</gene>
<comment type="caution">
    <text evidence="3">The sequence shown here is derived from an EMBL/GenBank/DDBJ whole genome shotgun (WGS) entry which is preliminary data.</text>
</comment>
<name>X6P023_RETFI</name>
<evidence type="ECO:0000313" key="3">
    <source>
        <dbReference type="EMBL" id="ETO31905.1"/>
    </source>
</evidence>
<dbReference type="Proteomes" id="UP000023152">
    <property type="component" value="Unassembled WGS sequence"/>
</dbReference>
<protein>
    <submittedName>
        <fullName evidence="3">Uncharacterized protein</fullName>
    </submittedName>
</protein>
<reference evidence="3 4" key="1">
    <citation type="journal article" date="2013" name="Curr. Biol.">
        <title>The Genome of the Foraminiferan Reticulomyxa filosa.</title>
        <authorList>
            <person name="Glockner G."/>
            <person name="Hulsmann N."/>
            <person name="Schleicher M."/>
            <person name="Noegel A.A."/>
            <person name="Eichinger L."/>
            <person name="Gallinger C."/>
            <person name="Pawlowski J."/>
            <person name="Sierra R."/>
            <person name="Euteneuer U."/>
            <person name="Pillet L."/>
            <person name="Moustafa A."/>
            <person name="Platzer M."/>
            <person name="Groth M."/>
            <person name="Szafranski K."/>
            <person name="Schliwa M."/>
        </authorList>
    </citation>
    <scope>NUCLEOTIDE SEQUENCE [LARGE SCALE GENOMIC DNA]</scope>
</reference>